<gene>
    <name evidence="2" type="ORF">P7K49_011908</name>
</gene>
<evidence type="ECO:0000313" key="3">
    <source>
        <dbReference type="Proteomes" id="UP001266305"/>
    </source>
</evidence>
<evidence type="ECO:0000313" key="2">
    <source>
        <dbReference type="EMBL" id="KAK2112161.1"/>
    </source>
</evidence>
<dbReference type="Proteomes" id="UP001266305">
    <property type="component" value="Unassembled WGS sequence"/>
</dbReference>
<dbReference type="EMBL" id="JASSZA010000005">
    <property type="protein sequence ID" value="KAK2112161.1"/>
    <property type="molecule type" value="Genomic_DNA"/>
</dbReference>
<evidence type="ECO:0000256" key="1">
    <source>
        <dbReference type="SAM" id="MobiDB-lite"/>
    </source>
</evidence>
<protein>
    <submittedName>
        <fullName evidence="2">Uncharacterized protein</fullName>
    </submittedName>
</protein>
<name>A0ABQ9VSP8_SAGOE</name>
<reference evidence="2 3" key="1">
    <citation type="submission" date="2023-05" db="EMBL/GenBank/DDBJ databases">
        <title>B98-5 Cell Line De Novo Hybrid Assembly: An Optical Mapping Approach.</title>
        <authorList>
            <person name="Kananen K."/>
            <person name="Auerbach J.A."/>
            <person name="Kautto E."/>
            <person name="Blachly J.S."/>
        </authorList>
    </citation>
    <scope>NUCLEOTIDE SEQUENCE [LARGE SCALE GENOMIC DNA]</scope>
    <source>
        <strain evidence="2">B95-8</strain>
        <tissue evidence="2">Cell line</tissue>
    </source>
</reference>
<sequence>MCIGGSRGTEQTAACAFHSAPVRSRSAPGARTVLGTVRKDCSQGSSSVLDRGTQKGGRRRLPVGVWGRPAGRVPGGVSSPGADDGGSYRDSPLSRSPGSRVVSGVGLPITLLSSALGGPHRLLEYWGTPPHNSSLLPLPPRHGAFQWPASLRTRPWELPAALSRGWLDALLDCQLEVDGSAWP</sequence>
<organism evidence="2 3">
    <name type="scientific">Saguinus oedipus</name>
    <name type="common">Cotton-top tamarin</name>
    <name type="synonym">Oedipomidas oedipus</name>
    <dbReference type="NCBI Taxonomy" id="9490"/>
    <lineage>
        <taxon>Eukaryota</taxon>
        <taxon>Metazoa</taxon>
        <taxon>Chordata</taxon>
        <taxon>Craniata</taxon>
        <taxon>Vertebrata</taxon>
        <taxon>Euteleostomi</taxon>
        <taxon>Mammalia</taxon>
        <taxon>Eutheria</taxon>
        <taxon>Euarchontoglires</taxon>
        <taxon>Primates</taxon>
        <taxon>Haplorrhini</taxon>
        <taxon>Platyrrhini</taxon>
        <taxon>Cebidae</taxon>
        <taxon>Callitrichinae</taxon>
        <taxon>Saguinus</taxon>
    </lineage>
</organism>
<comment type="caution">
    <text evidence="2">The sequence shown here is derived from an EMBL/GenBank/DDBJ whole genome shotgun (WGS) entry which is preliminary data.</text>
</comment>
<proteinExistence type="predicted"/>
<keyword evidence="3" id="KW-1185">Reference proteome</keyword>
<accession>A0ABQ9VSP8</accession>
<feature type="region of interest" description="Disordered" evidence="1">
    <location>
        <begin position="42"/>
        <end position="99"/>
    </location>
</feature>